<dbReference type="PATRIC" id="fig|1218565.3.peg.1699"/>
<dbReference type="Proteomes" id="UP000011988">
    <property type="component" value="Unassembled WGS sequence"/>
</dbReference>
<dbReference type="AlphaFoldDB" id="M6CYW3"/>
<gene>
    <name evidence="1" type="ORF">LEP1GSC194_2366</name>
</gene>
<evidence type="ECO:0000313" key="2">
    <source>
        <dbReference type="Proteomes" id="UP000011988"/>
    </source>
</evidence>
<comment type="caution">
    <text evidence="1">The sequence shown here is derived from an EMBL/GenBank/DDBJ whole genome shotgun (WGS) entry which is preliminary data.</text>
</comment>
<name>M6CYW3_9LEPT</name>
<sequence length="66" mass="7792">MKPEKDRPEIQTEVIRAVLRQILRSVFTSPNSFAKDARQEFLDIFFVFPKEDDSSLRAEKPCLYPF</sequence>
<accession>M6CYW3</accession>
<dbReference type="EMBL" id="ANIK01000032">
    <property type="protein sequence ID" value="EMJ95701.1"/>
    <property type="molecule type" value="Genomic_DNA"/>
</dbReference>
<evidence type="ECO:0000313" key="1">
    <source>
        <dbReference type="EMBL" id="EMJ95701.1"/>
    </source>
</evidence>
<organism evidence="1 2">
    <name type="scientific">Leptospira alstonii serovar Sichuan str. 79601</name>
    <dbReference type="NCBI Taxonomy" id="1218565"/>
    <lineage>
        <taxon>Bacteria</taxon>
        <taxon>Pseudomonadati</taxon>
        <taxon>Spirochaetota</taxon>
        <taxon>Spirochaetia</taxon>
        <taxon>Leptospirales</taxon>
        <taxon>Leptospiraceae</taxon>
        <taxon>Leptospira</taxon>
    </lineage>
</organism>
<reference evidence="1 2" key="1">
    <citation type="submission" date="2013-01" db="EMBL/GenBank/DDBJ databases">
        <authorList>
            <person name="Harkins D.M."/>
            <person name="Durkin A.S."/>
            <person name="Brinkac L.M."/>
            <person name="Haft D.H."/>
            <person name="Selengut J.D."/>
            <person name="Sanka R."/>
            <person name="DePew J."/>
            <person name="Purushe J."/>
            <person name="Galloway R.L."/>
            <person name="Vinetz J.M."/>
            <person name="Sutton G.G."/>
            <person name="Nierman W.C."/>
            <person name="Fouts D.E."/>
        </authorList>
    </citation>
    <scope>NUCLEOTIDE SEQUENCE [LARGE SCALE GENOMIC DNA]</scope>
    <source>
        <strain evidence="1 2">79601</strain>
    </source>
</reference>
<protein>
    <submittedName>
        <fullName evidence="1">Uncharacterized protein</fullName>
    </submittedName>
</protein>
<proteinExistence type="predicted"/>